<keyword evidence="4 7" id="KW-1133">Transmembrane helix</keyword>
<accession>A0A3S2PF63</accession>
<proteinExistence type="predicted"/>
<dbReference type="GO" id="GO:0002009">
    <property type="term" value="P:morphogenesis of an epithelium"/>
    <property type="evidence" value="ECO:0007669"/>
    <property type="project" value="UniProtKB-ARBA"/>
</dbReference>
<keyword evidence="10" id="KW-1185">Reference proteome</keyword>
<dbReference type="EMBL" id="CM012440">
    <property type="protein sequence ID" value="RVE74108.1"/>
    <property type="molecule type" value="Genomic_DNA"/>
</dbReference>
<sequence length="540" mass="56766">MEVVACTCQNGEVCGTLGGQEQSKSKITLGPAAIGLMLLGLLLLLLIPLLMIFCDKGSYYTEQNGENTDMPLMSPSAHMFTDSAKGQFAAAPAELQQSFVTGNEFGIVNGYRETGNQFSDGQWQMNQWGSGMFSASEVQEFGQSGEANIALPDSVLRAYYDQWTYMNNSDPVKDSLLIYSKEGEGSLAGSVGCCSLLEQEDTNLTFLDDLGIKFKTLAEICGGKTVVSETKAVSIPPPVASVSMPHVSESTFESNMVTTQRMTPPPSLPPTSIREERTVITNTTDHSRVLRDDAAMVSEGVTSMAAGMGGQSQMLLLQQQQQQPVYYTTAPMLQPMHYVVQPQFQNAVILTEAPAAGLQDVVVLNGSDIASNPGMIIQGQTVMHSGHAQGTGTMLLNNGSNLVHMGNLSGSQAMMVVEGTVAGSATGVQGTLIQGGTLGSTTGIQGTLIQGGTLGSTTGIQGTLIQGGSLSSGQLSGTQRVVRVEEATSGKGRAGKAGRSTLERVVSTKGGTQTSTSSTSLSAPTSTTQRVLIQETRQIR</sequence>
<dbReference type="Proteomes" id="UP000283210">
    <property type="component" value="Chromosome 4"/>
</dbReference>
<evidence type="ECO:0000256" key="2">
    <source>
        <dbReference type="ARBA" id="ARBA00022475"/>
    </source>
</evidence>
<feature type="transmembrane region" description="Helical" evidence="7">
    <location>
        <begin position="32"/>
        <end position="53"/>
    </location>
</feature>
<feature type="domain" description="Cadherin Y-type LIR-motif" evidence="8">
    <location>
        <begin position="168"/>
        <end position="222"/>
    </location>
</feature>
<dbReference type="OrthoDB" id="8961010at2759"/>
<reference evidence="9 10" key="2">
    <citation type="submission" date="2019-01" db="EMBL/GenBank/DDBJ databases">
        <title>A chromosome length genome reference of the Java medaka (oryzias javanicus).</title>
        <authorList>
            <person name="Herpin A."/>
            <person name="Takehana Y."/>
            <person name="Naruse K."/>
            <person name="Ansai S."/>
            <person name="Kawaguchi M."/>
        </authorList>
    </citation>
    <scope>NUCLEOTIDE SEQUENCE [LARGE SCALE GENOMIC DNA]</scope>
    <source>
        <strain evidence="9">RS831</strain>
        <tissue evidence="9">Whole body</tissue>
    </source>
</reference>
<evidence type="ECO:0000259" key="8">
    <source>
        <dbReference type="Pfam" id="PF01049"/>
    </source>
</evidence>
<dbReference type="Gene3D" id="4.10.900.10">
    <property type="entry name" value="TCF3-CBD (Catenin binding domain)"/>
    <property type="match status" value="1"/>
</dbReference>
<dbReference type="GO" id="GO:0005509">
    <property type="term" value="F:calcium ion binding"/>
    <property type="evidence" value="ECO:0007669"/>
    <property type="project" value="InterPro"/>
</dbReference>
<keyword evidence="3 7" id="KW-0812">Transmembrane</keyword>
<comment type="subcellular location">
    <subcellularLocation>
        <location evidence="1">Cell membrane</location>
    </subcellularLocation>
</comment>
<evidence type="ECO:0000256" key="7">
    <source>
        <dbReference type="SAM" id="Phobius"/>
    </source>
</evidence>
<dbReference type="InterPro" id="IPR027397">
    <property type="entry name" value="Catenin-bd_sf"/>
</dbReference>
<evidence type="ECO:0000256" key="5">
    <source>
        <dbReference type="ARBA" id="ARBA00023180"/>
    </source>
</evidence>
<dbReference type="InterPro" id="IPR000233">
    <property type="entry name" value="Cadherin_Y-type_LIR"/>
</dbReference>
<evidence type="ECO:0000256" key="1">
    <source>
        <dbReference type="ARBA" id="ARBA00004236"/>
    </source>
</evidence>
<dbReference type="GO" id="GO:0007156">
    <property type="term" value="P:homophilic cell adhesion via plasma membrane adhesion molecules"/>
    <property type="evidence" value="ECO:0007669"/>
    <property type="project" value="InterPro"/>
</dbReference>
<dbReference type="PRINTS" id="PR01818">
    <property type="entry name" value="DESMOCADHERN"/>
</dbReference>
<keyword evidence="2" id="KW-1003">Cell membrane</keyword>
<evidence type="ECO:0000256" key="4">
    <source>
        <dbReference type="ARBA" id="ARBA00022989"/>
    </source>
</evidence>
<evidence type="ECO:0000313" key="9">
    <source>
        <dbReference type="EMBL" id="RVE74108.1"/>
    </source>
</evidence>
<keyword evidence="7" id="KW-0472">Membrane</keyword>
<organism evidence="9 10">
    <name type="scientific">Oryzias javanicus</name>
    <name type="common">Javanese ricefish</name>
    <name type="synonym">Aplocheilus javanicus</name>
    <dbReference type="NCBI Taxonomy" id="123683"/>
    <lineage>
        <taxon>Eukaryota</taxon>
        <taxon>Metazoa</taxon>
        <taxon>Chordata</taxon>
        <taxon>Craniata</taxon>
        <taxon>Vertebrata</taxon>
        <taxon>Euteleostomi</taxon>
        <taxon>Actinopterygii</taxon>
        <taxon>Neopterygii</taxon>
        <taxon>Teleostei</taxon>
        <taxon>Neoteleostei</taxon>
        <taxon>Acanthomorphata</taxon>
        <taxon>Ovalentaria</taxon>
        <taxon>Atherinomorphae</taxon>
        <taxon>Beloniformes</taxon>
        <taxon>Adrianichthyidae</taxon>
        <taxon>Oryziinae</taxon>
        <taxon>Oryzias</taxon>
    </lineage>
</organism>
<protein>
    <recommendedName>
        <fullName evidence="8">Cadherin Y-type LIR-motif domain-containing protein</fullName>
    </recommendedName>
</protein>
<evidence type="ECO:0000313" key="10">
    <source>
        <dbReference type="Proteomes" id="UP000283210"/>
    </source>
</evidence>
<dbReference type="AlphaFoldDB" id="A0A3S2PF63"/>
<feature type="region of interest" description="Disordered" evidence="6">
    <location>
        <begin position="486"/>
        <end position="529"/>
    </location>
</feature>
<keyword evidence="5" id="KW-0325">Glycoprotein</keyword>
<reference evidence="9 10" key="1">
    <citation type="submission" date="2018-11" db="EMBL/GenBank/DDBJ databases">
        <authorList>
            <person name="Lopez-Roques C."/>
            <person name="Donnadieu C."/>
            <person name="Bouchez O."/>
            <person name="Klopp C."/>
            <person name="Cabau C."/>
            <person name="Zahm M."/>
        </authorList>
    </citation>
    <scope>NUCLEOTIDE SEQUENCE [LARGE SCALE GENOMIC DNA]</scope>
    <source>
        <strain evidence="9">RS831</strain>
        <tissue evidence="9">Whole body</tissue>
    </source>
</reference>
<evidence type="ECO:0000256" key="3">
    <source>
        <dbReference type="ARBA" id="ARBA00022692"/>
    </source>
</evidence>
<dbReference type="InterPro" id="IPR009122">
    <property type="entry name" value="Desmosomal_cadherin"/>
</dbReference>
<feature type="compositionally biased region" description="Low complexity" evidence="6">
    <location>
        <begin position="507"/>
        <end position="528"/>
    </location>
</feature>
<dbReference type="GO" id="GO:0005886">
    <property type="term" value="C:plasma membrane"/>
    <property type="evidence" value="ECO:0007669"/>
    <property type="project" value="UniProtKB-SubCell"/>
</dbReference>
<gene>
    <name evidence="9" type="ORF">OJAV_G00038160</name>
</gene>
<dbReference type="Pfam" id="PF01049">
    <property type="entry name" value="CADH_Y-type_LIR"/>
    <property type="match status" value="1"/>
</dbReference>
<evidence type="ECO:0000256" key="6">
    <source>
        <dbReference type="SAM" id="MobiDB-lite"/>
    </source>
</evidence>
<name>A0A3S2PF63_ORYJA</name>